<evidence type="ECO:0000259" key="9">
    <source>
        <dbReference type="Pfam" id="PF01636"/>
    </source>
</evidence>
<evidence type="ECO:0000256" key="5">
    <source>
        <dbReference type="ARBA" id="ARBA00022840"/>
    </source>
</evidence>
<keyword evidence="3 7" id="KW-0547">Nucleotide-binding</keyword>
<dbReference type="PIRSF" id="PIRSF000706">
    <property type="entry name" value="Kanamycin_kin"/>
    <property type="match status" value="1"/>
</dbReference>
<evidence type="ECO:0000313" key="10">
    <source>
        <dbReference type="EMBL" id="MDH6197506.1"/>
    </source>
</evidence>
<dbReference type="NCBIfam" id="NF032896">
    <property type="entry name" value="APH_3pp"/>
    <property type="match status" value="1"/>
</dbReference>
<evidence type="ECO:0000256" key="2">
    <source>
        <dbReference type="ARBA" id="ARBA00022679"/>
    </source>
</evidence>
<accession>A0ABT6L4F7</accession>
<dbReference type="Gene3D" id="3.30.200.20">
    <property type="entry name" value="Phosphorylase Kinase, domain 1"/>
    <property type="match status" value="1"/>
</dbReference>
<keyword evidence="6 7" id="KW-0046">Antibiotic resistance</keyword>
<keyword evidence="11" id="KW-1185">Reference proteome</keyword>
<evidence type="ECO:0000256" key="1">
    <source>
        <dbReference type="ARBA" id="ARBA00006219"/>
    </source>
</evidence>
<organism evidence="10 11">
    <name type="scientific">Mycolicibacterium frederiksbergense</name>
    <dbReference type="NCBI Taxonomy" id="117567"/>
    <lineage>
        <taxon>Bacteria</taxon>
        <taxon>Bacillati</taxon>
        <taxon>Actinomycetota</taxon>
        <taxon>Actinomycetes</taxon>
        <taxon>Mycobacteriales</taxon>
        <taxon>Mycobacteriaceae</taxon>
        <taxon>Mycolicibacterium</taxon>
    </lineage>
</organism>
<dbReference type="InterPro" id="IPR002575">
    <property type="entry name" value="Aminoglycoside_PTrfase"/>
</dbReference>
<comment type="similarity">
    <text evidence="1 7">Belongs to the aminoglycoside phosphotransferase family.</text>
</comment>
<dbReference type="GO" id="GO:0050299">
    <property type="term" value="F:streptomycin 3''-kinase activity"/>
    <property type="evidence" value="ECO:0007669"/>
    <property type="project" value="UniProtKB-EC"/>
</dbReference>
<comment type="caution">
    <text evidence="10">The sequence shown here is derived from an EMBL/GenBank/DDBJ whole genome shotgun (WGS) entry which is preliminary data.</text>
</comment>
<dbReference type="PANTHER" id="PTHR21310:SF41">
    <property type="entry name" value="3'-PHOSPHOTRANSFERASE, PUTATIVE-RELATED"/>
    <property type="match status" value="1"/>
</dbReference>
<gene>
    <name evidence="10" type="ORF">M2272_004161</name>
</gene>
<dbReference type="CDD" id="cd05150">
    <property type="entry name" value="APH"/>
    <property type="match status" value="1"/>
</dbReference>
<keyword evidence="4 7" id="KW-0418">Kinase</keyword>
<dbReference type="RefSeq" id="WP_280834101.1">
    <property type="nucleotide sequence ID" value="NZ_JARXVE010000007.1"/>
</dbReference>
<dbReference type="SUPFAM" id="SSF56112">
    <property type="entry name" value="Protein kinase-like (PK-like)"/>
    <property type="match status" value="1"/>
</dbReference>
<keyword evidence="2 7" id="KW-0808">Transferase</keyword>
<proteinExistence type="inferred from homology"/>
<evidence type="ECO:0000256" key="8">
    <source>
        <dbReference type="SAM" id="MobiDB-lite"/>
    </source>
</evidence>
<dbReference type="EC" id="2.7.1.87" evidence="10"/>
<evidence type="ECO:0000256" key="3">
    <source>
        <dbReference type="ARBA" id="ARBA00022741"/>
    </source>
</evidence>
<dbReference type="PANTHER" id="PTHR21310">
    <property type="entry name" value="AMINOGLYCOSIDE PHOSPHOTRANSFERASE-RELATED-RELATED"/>
    <property type="match status" value="1"/>
</dbReference>
<dbReference type="EMBL" id="JARXVE010000007">
    <property type="protein sequence ID" value="MDH6197506.1"/>
    <property type="molecule type" value="Genomic_DNA"/>
</dbReference>
<keyword evidence="5 7" id="KW-0067">ATP-binding</keyword>
<sequence length="268" mass="29190">MSQTQADSPLPGPIDDGTWDEVGAGESGARVFVRADGSQYAKQVPADQIADLAAERDRARWAADQGISGPQVVRWQAEETSACLVTSAVPGIPADQVGIEHLGRAWENIVDAVRELHQVPTTACPFDRGLNRMFSLARDVVARDAVHPEFLRPEQQTRAPGDLLEELAGQLPQHLDQETSDLVVCHGDLCLPNIVLAPDTLEVVGFIDLGRLGCADRHADISLLLANAQDAWPEHAQSLAEVLTARYGHPIDPDRLRFHLFLDPLTWG</sequence>
<name>A0ABT6L4F7_9MYCO</name>
<evidence type="ECO:0000256" key="7">
    <source>
        <dbReference type="PIRNR" id="PIRNR000706"/>
    </source>
</evidence>
<protein>
    <submittedName>
        <fullName evidence="10">Streptomycin 3'-kinase</fullName>
        <ecNumber evidence="10">2.7.1.87</ecNumber>
    </submittedName>
</protein>
<dbReference type="InterPro" id="IPR051678">
    <property type="entry name" value="AGP_Transferase"/>
</dbReference>
<evidence type="ECO:0000256" key="4">
    <source>
        <dbReference type="ARBA" id="ARBA00022777"/>
    </source>
</evidence>
<dbReference type="Proteomes" id="UP001160130">
    <property type="component" value="Unassembled WGS sequence"/>
</dbReference>
<feature type="region of interest" description="Disordered" evidence="8">
    <location>
        <begin position="1"/>
        <end position="25"/>
    </location>
</feature>
<dbReference type="InterPro" id="IPR024165">
    <property type="entry name" value="Kan/Strep_kinase"/>
</dbReference>
<dbReference type="InterPro" id="IPR011009">
    <property type="entry name" value="Kinase-like_dom_sf"/>
</dbReference>
<reference evidence="10 11" key="1">
    <citation type="submission" date="2023-04" db="EMBL/GenBank/DDBJ databases">
        <title>Forest soil microbial communities from Buena Vista Peninsula, Colon Province, Panama.</title>
        <authorList>
            <person name="Bouskill N."/>
        </authorList>
    </citation>
    <scope>NUCLEOTIDE SEQUENCE [LARGE SCALE GENOMIC DNA]</scope>
    <source>
        <strain evidence="10 11">AC80</strain>
    </source>
</reference>
<dbReference type="Pfam" id="PF01636">
    <property type="entry name" value="APH"/>
    <property type="match status" value="1"/>
</dbReference>
<feature type="domain" description="Aminoglycoside phosphotransferase" evidence="9">
    <location>
        <begin position="21"/>
        <end position="258"/>
    </location>
</feature>
<evidence type="ECO:0000256" key="6">
    <source>
        <dbReference type="ARBA" id="ARBA00023251"/>
    </source>
</evidence>
<dbReference type="Gene3D" id="3.90.1200.10">
    <property type="match status" value="1"/>
</dbReference>
<evidence type="ECO:0000313" key="11">
    <source>
        <dbReference type="Proteomes" id="UP001160130"/>
    </source>
</evidence>